<dbReference type="AlphaFoldDB" id="A0A0P1BA70"/>
<name>A0A0P1BA70_9BASI</name>
<organism evidence="1 2">
    <name type="scientific">Ceraceosorus bombacis</name>
    <dbReference type="NCBI Taxonomy" id="401625"/>
    <lineage>
        <taxon>Eukaryota</taxon>
        <taxon>Fungi</taxon>
        <taxon>Dikarya</taxon>
        <taxon>Basidiomycota</taxon>
        <taxon>Ustilaginomycotina</taxon>
        <taxon>Exobasidiomycetes</taxon>
        <taxon>Ceraceosorales</taxon>
        <taxon>Ceraceosoraceae</taxon>
        <taxon>Ceraceosorus</taxon>
    </lineage>
</organism>
<accession>A0A0P1BA70</accession>
<protein>
    <submittedName>
        <fullName evidence="1">Uncharacterized protein</fullName>
    </submittedName>
</protein>
<proteinExistence type="predicted"/>
<dbReference type="Proteomes" id="UP000054845">
    <property type="component" value="Unassembled WGS sequence"/>
</dbReference>
<evidence type="ECO:0000313" key="2">
    <source>
        <dbReference type="Proteomes" id="UP000054845"/>
    </source>
</evidence>
<reference evidence="1 2" key="1">
    <citation type="submission" date="2014-09" db="EMBL/GenBank/DDBJ databases">
        <authorList>
            <person name="Magalhaes I.L.F."/>
            <person name="Oliveira U."/>
            <person name="Santos F.R."/>
            <person name="Vidigal T.H.D.A."/>
            <person name="Brescovit A.D."/>
            <person name="Santos A.J."/>
        </authorList>
    </citation>
    <scope>NUCLEOTIDE SEQUENCE [LARGE SCALE GENOMIC DNA]</scope>
</reference>
<evidence type="ECO:0000313" key="1">
    <source>
        <dbReference type="EMBL" id="CEH12319.1"/>
    </source>
</evidence>
<dbReference type="EMBL" id="CCYA01000149">
    <property type="protein sequence ID" value="CEH12319.1"/>
    <property type="molecule type" value="Genomic_DNA"/>
</dbReference>
<keyword evidence="2" id="KW-1185">Reference proteome</keyword>
<sequence>MTRGASRIGASDEEEALSAQTLIRVEERTCVCVCGPKFLILIQDSRGKHMARDAQTASVNHVSLVHS</sequence>